<comment type="caution">
    <text evidence="1">The sequence shown here is derived from an EMBL/GenBank/DDBJ whole genome shotgun (WGS) entry which is preliminary data.</text>
</comment>
<dbReference type="RefSeq" id="WP_251912880.1">
    <property type="nucleotide sequence ID" value="NZ_JAMRXG010000006.1"/>
</dbReference>
<proteinExistence type="predicted"/>
<evidence type="ECO:0000313" key="1">
    <source>
        <dbReference type="EMBL" id="MCM6774965.1"/>
    </source>
</evidence>
<sequence length="348" mass="38145">MTAPTLNGVVNGDQLAIWVRTVDGRPIGHIPCDRTTDVTWSRERNEVSRCEITTSDIDAGALVPWLHWIDIWEDGTPVWSGPVQEASTDLATGSTRIEARDVAAFLWYTRVPTTRQWQRLDPAPIAATLWQAMLELHRVDVDPTVLPPTDLVERFDFAVTANSRMLNAVMDELVRIGLDWTVVSGRPILGTLDTAPVAQLQDCDFMTSLRRVRSGKRSTCDVRVQGKNWAHTETVDMAGLHLQALISLDNMSGVANITAAARQYLREVGALRDLLEVPPGASLHPNAPLTTADLVPGSVFAVYAADMAALMRLKSVEIAWTGTNRDVRVTVDTVTEPIELDPGIGGIL</sequence>
<reference evidence="1" key="1">
    <citation type="submission" date="2022-06" db="EMBL/GenBank/DDBJ databases">
        <title>Novel species in genus nocardia.</title>
        <authorList>
            <person name="Li F."/>
        </authorList>
    </citation>
    <scope>NUCLEOTIDE SEQUENCE</scope>
    <source>
        <strain evidence="1">CDC141</strain>
    </source>
</reference>
<evidence type="ECO:0008006" key="3">
    <source>
        <dbReference type="Google" id="ProtNLM"/>
    </source>
</evidence>
<dbReference type="EMBL" id="JAMRXG010000006">
    <property type="protein sequence ID" value="MCM6774965.1"/>
    <property type="molecule type" value="Genomic_DNA"/>
</dbReference>
<evidence type="ECO:0000313" key="2">
    <source>
        <dbReference type="Proteomes" id="UP001139157"/>
    </source>
</evidence>
<accession>A0A9X2E7D3</accession>
<dbReference type="AlphaFoldDB" id="A0A9X2E7D3"/>
<dbReference type="SUPFAM" id="SSF69279">
    <property type="entry name" value="Phage tail proteins"/>
    <property type="match status" value="1"/>
</dbReference>
<keyword evidence="2" id="KW-1185">Reference proteome</keyword>
<protein>
    <recommendedName>
        <fullName evidence="3">Minor tail protein</fullName>
    </recommendedName>
</protein>
<gene>
    <name evidence="1" type="ORF">NDR86_15930</name>
</gene>
<name>A0A9X2E7D3_9NOCA</name>
<organism evidence="1 2">
    <name type="scientific">Nocardia pulmonis</name>
    <dbReference type="NCBI Taxonomy" id="2951408"/>
    <lineage>
        <taxon>Bacteria</taxon>
        <taxon>Bacillati</taxon>
        <taxon>Actinomycetota</taxon>
        <taxon>Actinomycetes</taxon>
        <taxon>Mycobacteriales</taxon>
        <taxon>Nocardiaceae</taxon>
        <taxon>Nocardia</taxon>
    </lineage>
</organism>
<dbReference type="Proteomes" id="UP001139157">
    <property type="component" value="Unassembled WGS sequence"/>
</dbReference>